<dbReference type="Proteomes" id="UP001157069">
    <property type="component" value="Unassembled WGS sequence"/>
</dbReference>
<sequence>MGDPHLASRDAGEIGVVADHRDAVGRAVHVGLDVRDAGVHGVQKREQGVLGRVQRESAVGEDARGAGEK</sequence>
<feature type="region of interest" description="Disordered" evidence="1">
    <location>
        <begin position="43"/>
        <end position="69"/>
    </location>
</feature>
<evidence type="ECO:0000313" key="3">
    <source>
        <dbReference type="Proteomes" id="UP001157069"/>
    </source>
</evidence>
<organism evidence="2 3">
    <name type="scientific">Homoserinibacter gongjuensis</name>
    <dbReference type="NCBI Taxonomy" id="1162968"/>
    <lineage>
        <taxon>Bacteria</taxon>
        <taxon>Bacillati</taxon>
        <taxon>Actinomycetota</taxon>
        <taxon>Actinomycetes</taxon>
        <taxon>Micrococcales</taxon>
        <taxon>Microbacteriaceae</taxon>
        <taxon>Homoserinibacter</taxon>
    </lineage>
</organism>
<dbReference type="EMBL" id="BSVA01000001">
    <property type="protein sequence ID" value="GMA92688.1"/>
    <property type="molecule type" value="Genomic_DNA"/>
</dbReference>
<gene>
    <name evidence="2" type="ORF">GCM10025869_32170</name>
</gene>
<evidence type="ECO:0000313" key="2">
    <source>
        <dbReference type="EMBL" id="GMA92688.1"/>
    </source>
</evidence>
<keyword evidence="3" id="KW-1185">Reference proteome</keyword>
<accession>A0ABQ6JZ90</accession>
<protein>
    <submittedName>
        <fullName evidence="2">Uncharacterized protein</fullName>
    </submittedName>
</protein>
<proteinExistence type="predicted"/>
<evidence type="ECO:0000256" key="1">
    <source>
        <dbReference type="SAM" id="MobiDB-lite"/>
    </source>
</evidence>
<comment type="caution">
    <text evidence="2">The sequence shown here is derived from an EMBL/GenBank/DDBJ whole genome shotgun (WGS) entry which is preliminary data.</text>
</comment>
<name>A0ABQ6JZ90_9MICO</name>
<reference evidence="3" key="1">
    <citation type="journal article" date="2019" name="Int. J. Syst. Evol. Microbiol.">
        <title>The Global Catalogue of Microorganisms (GCM) 10K type strain sequencing project: providing services to taxonomists for standard genome sequencing and annotation.</title>
        <authorList>
            <consortium name="The Broad Institute Genomics Platform"/>
            <consortium name="The Broad Institute Genome Sequencing Center for Infectious Disease"/>
            <person name="Wu L."/>
            <person name="Ma J."/>
        </authorList>
    </citation>
    <scope>NUCLEOTIDE SEQUENCE [LARGE SCALE GENOMIC DNA]</scope>
    <source>
        <strain evidence="3">NBRC 108755</strain>
    </source>
</reference>